<accession>A0A327S8J3</accession>
<gene>
    <name evidence="1" type="ORF">LX77_01399</name>
</gene>
<comment type="caution">
    <text evidence="1">The sequence shown here is derived from an EMBL/GenBank/DDBJ whole genome shotgun (WGS) entry which is preliminary data.</text>
</comment>
<sequence length="45" mass="5641">MFYAKLTFIVIWKIDFHFGFIIQSFYNNIKCRFNEMISFMINFNF</sequence>
<dbReference type="Proteomes" id="UP000248987">
    <property type="component" value="Unassembled WGS sequence"/>
</dbReference>
<organism evidence="1 2">
    <name type="scientific">Gelidibacter algens</name>
    <dbReference type="NCBI Taxonomy" id="49280"/>
    <lineage>
        <taxon>Bacteria</taxon>
        <taxon>Pseudomonadati</taxon>
        <taxon>Bacteroidota</taxon>
        <taxon>Flavobacteriia</taxon>
        <taxon>Flavobacteriales</taxon>
        <taxon>Flavobacteriaceae</taxon>
        <taxon>Gelidibacter</taxon>
    </lineage>
</organism>
<dbReference type="AlphaFoldDB" id="A0A327S8J3"/>
<dbReference type="EMBL" id="QLLQ01000004">
    <property type="protein sequence ID" value="RAJ25098.1"/>
    <property type="molecule type" value="Genomic_DNA"/>
</dbReference>
<protein>
    <submittedName>
        <fullName evidence="1">Uncharacterized protein</fullName>
    </submittedName>
</protein>
<name>A0A327S8J3_9FLAO</name>
<keyword evidence="2" id="KW-1185">Reference proteome</keyword>
<evidence type="ECO:0000313" key="2">
    <source>
        <dbReference type="Proteomes" id="UP000248987"/>
    </source>
</evidence>
<reference evidence="1 2" key="1">
    <citation type="submission" date="2018-06" db="EMBL/GenBank/DDBJ databases">
        <title>Genomic Encyclopedia of Archaeal and Bacterial Type Strains, Phase II (KMG-II): from individual species to whole genera.</title>
        <authorList>
            <person name="Goeker M."/>
        </authorList>
    </citation>
    <scope>NUCLEOTIDE SEQUENCE [LARGE SCALE GENOMIC DNA]</scope>
    <source>
        <strain evidence="1 2">DSM 12408</strain>
    </source>
</reference>
<proteinExistence type="predicted"/>
<evidence type="ECO:0000313" key="1">
    <source>
        <dbReference type="EMBL" id="RAJ25098.1"/>
    </source>
</evidence>